<dbReference type="Proteomes" id="UP001152888">
    <property type="component" value="Unassembled WGS sequence"/>
</dbReference>
<dbReference type="OrthoDB" id="6717908at2759"/>
<name>A0A9P0KQT6_ACAOB</name>
<dbReference type="InterPro" id="IPR029526">
    <property type="entry name" value="PGBD"/>
</dbReference>
<proteinExistence type="predicted"/>
<dbReference type="Pfam" id="PF13843">
    <property type="entry name" value="DDE_Tnp_1_7"/>
    <property type="match status" value="1"/>
</dbReference>
<dbReference type="AlphaFoldDB" id="A0A9P0KQT6"/>
<evidence type="ECO:0000313" key="3">
    <source>
        <dbReference type="Proteomes" id="UP001152888"/>
    </source>
</evidence>
<gene>
    <name evidence="2" type="ORF">ACAOBT_LOCUS13979</name>
</gene>
<dbReference type="PANTHER" id="PTHR47272">
    <property type="entry name" value="DDE_TNP_1_7 DOMAIN-CONTAINING PROTEIN"/>
    <property type="match status" value="1"/>
</dbReference>
<accession>A0A9P0KQT6</accession>
<evidence type="ECO:0000259" key="1">
    <source>
        <dbReference type="Pfam" id="PF13843"/>
    </source>
</evidence>
<keyword evidence="3" id="KW-1185">Reference proteome</keyword>
<evidence type="ECO:0000313" key="2">
    <source>
        <dbReference type="EMBL" id="CAH1980430.1"/>
    </source>
</evidence>
<comment type="caution">
    <text evidence="2">The sequence shown here is derived from an EMBL/GenBank/DDBJ whole genome shotgun (WGS) entry which is preliminary data.</text>
</comment>
<sequence>MALTRKDKIIALLPPASSDLSDTSEDEEFPGKLFDMIRDSNSESSEAPSIPDEAVAVMEDIMNDLSNTNDASPDEATPVVQNIPEEVSLCAFSTPRTSFAITPLKTRSHSKTGKKRKNVSHAVRDKLIKDEVSRKRSKVNKKKLECSWTNEQFAFPVDIPEDNFTTPDRVKTPYEYFQMFFSDDLLQMLVDNTILYSVQQTGKSICVTLEEMKDFLAIQILMGIVEVPAYTDYWSQKFRYNDIAEIMSLKRYRQIRRHIHFVNNANQNDDPYFKIRPALEIVRRNCMSVEEEKKQSIDEMMVPYKGKKAGSKRQYIKSKPKKWGFKIFVRAGVSGLVYDFLIYGGEKTFREYHQFTSEENTLGLGAKVILSLCKSMKAPICSAVYFDNFFTSLELVHIRRQNYGILSLGTIRSNRLGICSLENDKALAKRGRGSFCFKNDNVNKISCVKWFDNKAVILVSSYVSVEPVATATRYTKHKKDKIDIPCPSIVKQYNRHMGGVDLMDMLVSLYRTRLKTRRWYLSIFAQMIDLCMNNAWLLYRRETKLTCAESGGNVENISLKEFRYYVSKSLRMKGRSTDSRVNENVNR</sequence>
<dbReference type="PANTHER" id="PTHR47272:SF1">
    <property type="entry name" value="PIGGYBAC TRANSPOSABLE ELEMENT-DERIVED PROTEIN 3-LIKE"/>
    <property type="match status" value="1"/>
</dbReference>
<dbReference type="EMBL" id="CAKOFQ010006895">
    <property type="protein sequence ID" value="CAH1980430.1"/>
    <property type="molecule type" value="Genomic_DNA"/>
</dbReference>
<organism evidence="2 3">
    <name type="scientific">Acanthoscelides obtectus</name>
    <name type="common">Bean weevil</name>
    <name type="synonym">Bruchus obtectus</name>
    <dbReference type="NCBI Taxonomy" id="200917"/>
    <lineage>
        <taxon>Eukaryota</taxon>
        <taxon>Metazoa</taxon>
        <taxon>Ecdysozoa</taxon>
        <taxon>Arthropoda</taxon>
        <taxon>Hexapoda</taxon>
        <taxon>Insecta</taxon>
        <taxon>Pterygota</taxon>
        <taxon>Neoptera</taxon>
        <taxon>Endopterygota</taxon>
        <taxon>Coleoptera</taxon>
        <taxon>Polyphaga</taxon>
        <taxon>Cucujiformia</taxon>
        <taxon>Chrysomeloidea</taxon>
        <taxon>Chrysomelidae</taxon>
        <taxon>Bruchinae</taxon>
        <taxon>Bruchini</taxon>
        <taxon>Acanthoscelides</taxon>
    </lineage>
</organism>
<reference evidence="2" key="1">
    <citation type="submission" date="2022-03" db="EMBL/GenBank/DDBJ databases">
        <authorList>
            <person name="Sayadi A."/>
        </authorList>
    </citation>
    <scope>NUCLEOTIDE SEQUENCE</scope>
</reference>
<protein>
    <recommendedName>
        <fullName evidence="1">PiggyBac transposable element-derived protein domain-containing protein</fullName>
    </recommendedName>
</protein>
<feature type="domain" description="PiggyBac transposable element-derived protein" evidence="1">
    <location>
        <begin position="172"/>
        <end position="536"/>
    </location>
</feature>